<dbReference type="InterPro" id="IPR051448">
    <property type="entry name" value="CdaR-like_regulators"/>
</dbReference>
<feature type="domain" description="RsbT co-antagonist protein RsbRD N-terminal" evidence="2">
    <location>
        <begin position="23"/>
        <end position="163"/>
    </location>
</feature>
<dbReference type="PANTHER" id="PTHR33744">
    <property type="entry name" value="CARBOHYDRATE DIACID REGULATOR"/>
    <property type="match status" value="1"/>
</dbReference>
<dbReference type="PANTHER" id="PTHR33744:SF1">
    <property type="entry name" value="DNA-BINDING TRANSCRIPTIONAL ACTIVATOR ADER"/>
    <property type="match status" value="1"/>
</dbReference>
<dbReference type="Pfam" id="PF14361">
    <property type="entry name" value="RsbRD_N"/>
    <property type="match status" value="1"/>
</dbReference>
<reference evidence="3" key="1">
    <citation type="submission" date="2022-10" db="EMBL/GenBank/DDBJ databases">
        <title>The complete genomes of actinobacterial strains from the NBC collection.</title>
        <authorList>
            <person name="Joergensen T.S."/>
            <person name="Alvarez Arevalo M."/>
            <person name="Sterndorff E.B."/>
            <person name="Faurdal D."/>
            <person name="Vuksanovic O."/>
            <person name="Mourched A.-S."/>
            <person name="Charusanti P."/>
            <person name="Shaw S."/>
            <person name="Blin K."/>
            <person name="Weber T."/>
        </authorList>
    </citation>
    <scope>NUCLEOTIDE SEQUENCE</scope>
    <source>
        <strain evidence="3">NBC_01482</strain>
    </source>
</reference>
<dbReference type="InterPro" id="IPR025736">
    <property type="entry name" value="PucR_C-HTH_dom"/>
</dbReference>
<dbReference type="EMBL" id="CP109441">
    <property type="protein sequence ID" value="WUV48507.1"/>
    <property type="molecule type" value="Genomic_DNA"/>
</dbReference>
<name>A0ABZ1YYY2_9NOCA</name>
<dbReference type="Gene3D" id="1.10.10.2840">
    <property type="entry name" value="PucR C-terminal helix-turn-helix domain"/>
    <property type="match status" value="1"/>
</dbReference>
<evidence type="ECO:0000259" key="1">
    <source>
        <dbReference type="Pfam" id="PF13556"/>
    </source>
</evidence>
<protein>
    <submittedName>
        <fullName evidence="3">Helix-turn-helix domain-containing protein</fullName>
    </submittedName>
</protein>
<evidence type="ECO:0000259" key="2">
    <source>
        <dbReference type="Pfam" id="PF14361"/>
    </source>
</evidence>
<sequence>MSVLLPQLSGDAPIIARLVRRLPEIAERMLEAGLGSTPPAADLPDGHFTGEVLPAIAGCGQAFLRATQEQRVFTGAEVIEFVGPVAERHAEDRIPLGLLMHAVHGSGRVILQEAAAVATPEDMNDLIAFGARLLDLLRDINVAVVEAYTDVEQSIYHAEREARRALCSALLRGQPAEELAARADVVLAERYTVLAIHIRPDDHPIVVADLLTRRRIRVLQRALDGIAGTKALSTFDGTTGIALLPSGSESKEYERLAAELTEQFGVDVFLAERRAVERDLLPHAVQEATDLAELARLLNRPSGLYDLDDLLLEYQLTRPGPARDRLADRIAPLLLRSHLFEALEAHLRHGSDRKAAAAEVHVHPNTFSYRLKRIAELTGIDPSEPNGSRLLAAALTVHRFYPVGEAAEVAEGD</sequence>
<dbReference type="Pfam" id="PF13556">
    <property type="entry name" value="HTH_30"/>
    <property type="match status" value="1"/>
</dbReference>
<organism evidence="3 4">
    <name type="scientific">Nocardia vinacea</name>
    <dbReference type="NCBI Taxonomy" id="96468"/>
    <lineage>
        <taxon>Bacteria</taxon>
        <taxon>Bacillati</taxon>
        <taxon>Actinomycetota</taxon>
        <taxon>Actinomycetes</taxon>
        <taxon>Mycobacteriales</taxon>
        <taxon>Nocardiaceae</taxon>
        <taxon>Nocardia</taxon>
    </lineage>
</organism>
<gene>
    <name evidence="3" type="ORF">OG563_10090</name>
</gene>
<dbReference type="InterPro" id="IPR042070">
    <property type="entry name" value="PucR_C-HTH_sf"/>
</dbReference>
<keyword evidence="4" id="KW-1185">Reference proteome</keyword>
<proteinExistence type="predicted"/>
<evidence type="ECO:0000313" key="4">
    <source>
        <dbReference type="Proteomes" id="UP001432062"/>
    </source>
</evidence>
<dbReference type="Proteomes" id="UP001432062">
    <property type="component" value="Chromosome"/>
</dbReference>
<accession>A0ABZ1YYY2</accession>
<dbReference type="InterPro" id="IPR025751">
    <property type="entry name" value="RsbRD_N_dom"/>
</dbReference>
<feature type="domain" description="PucR C-terminal helix-turn-helix" evidence="1">
    <location>
        <begin position="339"/>
        <end position="396"/>
    </location>
</feature>
<dbReference type="RefSeq" id="WP_327093330.1">
    <property type="nucleotide sequence ID" value="NZ_CP109149.1"/>
</dbReference>
<evidence type="ECO:0000313" key="3">
    <source>
        <dbReference type="EMBL" id="WUV48507.1"/>
    </source>
</evidence>